<dbReference type="EMBL" id="SRLB01000018">
    <property type="protein sequence ID" value="TGD96623.1"/>
    <property type="molecule type" value="Genomic_DNA"/>
</dbReference>
<keyword evidence="3" id="KW-1185">Reference proteome</keyword>
<protein>
    <submittedName>
        <fullName evidence="2">Uncharacterized protein</fullName>
    </submittedName>
</protein>
<comment type="caution">
    <text evidence="2">The sequence shown here is derived from an EMBL/GenBank/DDBJ whole genome shotgun (WGS) entry which is preliminary data.</text>
</comment>
<name>A0A4Z0NLM9_9HYPH</name>
<evidence type="ECO:0000313" key="2">
    <source>
        <dbReference type="EMBL" id="TGD96623.1"/>
    </source>
</evidence>
<sequence length="92" mass="9800">MTERLVITDPDTIALVHREAVRLGTTPEDVVLRALRAFEAMLPPVDHATACIAAEPSDFIGRALARAASARAALPPGANTDQGELDDDPDLR</sequence>
<organism evidence="2 3">
    <name type="scientific">Methylobacterium nonmethylotrophicum</name>
    <dbReference type="NCBI Taxonomy" id="1141884"/>
    <lineage>
        <taxon>Bacteria</taxon>
        <taxon>Pseudomonadati</taxon>
        <taxon>Pseudomonadota</taxon>
        <taxon>Alphaproteobacteria</taxon>
        <taxon>Hyphomicrobiales</taxon>
        <taxon>Methylobacteriaceae</taxon>
        <taxon>Methylobacterium</taxon>
    </lineage>
</organism>
<accession>A0A4Z0NLM9</accession>
<dbReference type="AlphaFoldDB" id="A0A4Z0NLM9"/>
<dbReference type="OrthoDB" id="7998884at2"/>
<proteinExistence type="predicted"/>
<dbReference type="RefSeq" id="WP_135417552.1">
    <property type="nucleotide sequence ID" value="NZ_SRLB01000018.1"/>
</dbReference>
<gene>
    <name evidence="2" type="ORF">EU555_23000</name>
</gene>
<evidence type="ECO:0000256" key="1">
    <source>
        <dbReference type="SAM" id="MobiDB-lite"/>
    </source>
</evidence>
<dbReference type="Proteomes" id="UP000297535">
    <property type="component" value="Unassembled WGS sequence"/>
</dbReference>
<reference evidence="2 3" key="1">
    <citation type="submission" date="2019-04" db="EMBL/GenBank/DDBJ databases">
        <authorList>
            <person name="Feng G."/>
            <person name="Zhu H."/>
        </authorList>
    </citation>
    <scope>NUCLEOTIDE SEQUENCE [LARGE SCALE GENOMIC DNA]</scope>
    <source>
        <strain evidence="2 3">6HR-1</strain>
    </source>
</reference>
<feature type="region of interest" description="Disordered" evidence="1">
    <location>
        <begin position="71"/>
        <end position="92"/>
    </location>
</feature>
<feature type="compositionally biased region" description="Acidic residues" evidence="1">
    <location>
        <begin position="83"/>
        <end position="92"/>
    </location>
</feature>
<evidence type="ECO:0000313" key="3">
    <source>
        <dbReference type="Proteomes" id="UP000297535"/>
    </source>
</evidence>